<dbReference type="AlphaFoldDB" id="A0AAU3I2B7"/>
<dbReference type="EMBL" id="CP109546">
    <property type="protein sequence ID" value="WTZ10807.1"/>
    <property type="molecule type" value="Genomic_DNA"/>
</dbReference>
<accession>A0AAU3I2B7</accession>
<organism evidence="1">
    <name type="scientific">Streptomyces sp. NBC_01393</name>
    <dbReference type="NCBI Taxonomy" id="2903851"/>
    <lineage>
        <taxon>Bacteria</taxon>
        <taxon>Bacillati</taxon>
        <taxon>Actinomycetota</taxon>
        <taxon>Actinomycetes</taxon>
        <taxon>Kitasatosporales</taxon>
        <taxon>Streptomycetaceae</taxon>
        <taxon>Streptomyces</taxon>
    </lineage>
</organism>
<reference evidence="1" key="1">
    <citation type="submission" date="2022-10" db="EMBL/GenBank/DDBJ databases">
        <title>The complete genomes of actinobacterial strains from the NBC collection.</title>
        <authorList>
            <person name="Joergensen T.S."/>
            <person name="Alvarez Arevalo M."/>
            <person name="Sterndorff E.B."/>
            <person name="Faurdal D."/>
            <person name="Vuksanovic O."/>
            <person name="Mourched A.-S."/>
            <person name="Charusanti P."/>
            <person name="Shaw S."/>
            <person name="Blin K."/>
            <person name="Weber T."/>
        </authorList>
    </citation>
    <scope>NUCLEOTIDE SEQUENCE</scope>
    <source>
        <strain evidence="1">NBC_01393</strain>
    </source>
</reference>
<evidence type="ECO:0000313" key="1">
    <source>
        <dbReference type="EMBL" id="WTZ10807.1"/>
    </source>
</evidence>
<protein>
    <submittedName>
        <fullName evidence="1">Imm10 family immunity protein</fullName>
    </submittedName>
</protein>
<gene>
    <name evidence="1" type="ORF">OG699_24205</name>
</gene>
<name>A0AAU3I2B7_9ACTN</name>
<proteinExistence type="predicted"/>
<sequence length="144" mass="15803">MGLEQMADPFSYWVITALVIGEEVPGVTFSVFIGDGEDAASEGYYFDLQRFLDDQPDEQNVRNGTDSYCIVNESGVHYGGLEEVSLLPDLLSLRFDDEAVEALDLPSNIVPLGIAPTINVDEMRAGLRRVLSYGNPDKIPSTNL</sequence>